<dbReference type="eggNOG" id="COG0147">
    <property type="taxonomic scope" value="Bacteria"/>
</dbReference>
<accession>A0A095ZDQ2</accession>
<dbReference type="AlphaFoldDB" id="A0A095ZDQ2"/>
<gene>
    <name evidence="2" type="ORF">HMPREF2130_00835</name>
</gene>
<dbReference type="Gene3D" id="3.30.470.10">
    <property type="match status" value="1"/>
</dbReference>
<dbReference type="EMBL" id="JRNI01000003">
    <property type="protein sequence ID" value="KGF32521.1"/>
    <property type="molecule type" value="Genomic_DNA"/>
</dbReference>
<protein>
    <recommendedName>
        <fullName evidence="1">Chorismate-utilising enzyme C-terminal domain-containing protein</fullName>
    </recommendedName>
</protein>
<comment type="caution">
    <text evidence="2">The sequence shown here is derived from an EMBL/GenBank/DDBJ whole genome shotgun (WGS) entry which is preliminary data.</text>
</comment>
<dbReference type="InterPro" id="IPR043132">
    <property type="entry name" value="BCAT-like_C"/>
</dbReference>
<dbReference type="InterPro" id="IPR015890">
    <property type="entry name" value="Chorismate_C"/>
</dbReference>
<proteinExistence type="predicted"/>
<dbReference type="InterPro" id="IPR001544">
    <property type="entry name" value="Aminotrans_IV"/>
</dbReference>
<dbReference type="PANTHER" id="PTHR11236">
    <property type="entry name" value="AMINOBENZOATE/ANTHRANILATE SYNTHASE"/>
    <property type="match status" value="1"/>
</dbReference>
<dbReference type="GO" id="GO:0000162">
    <property type="term" value="P:L-tryptophan biosynthetic process"/>
    <property type="evidence" value="ECO:0007669"/>
    <property type="project" value="TreeGrafter"/>
</dbReference>
<dbReference type="Proteomes" id="UP000029629">
    <property type="component" value="Unassembled WGS sequence"/>
</dbReference>
<reference evidence="2 3" key="1">
    <citation type="submission" date="2014-07" db="EMBL/GenBank/DDBJ databases">
        <authorList>
            <person name="McCorrison J."/>
            <person name="Sanka R."/>
            <person name="Torralba M."/>
            <person name="Gillis M."/>
            <person name="Haft D.H."/>
            <person name="Methe B."/>
            <person name="Sutton G."/>
            <person name="Nelson K.E."/>
        </authorList>
    </citation>
    <scope>NUCLEOTIDE SEQUENCE [LARGE SCALE GENOMIC DNA]</scope>
    <source>
        <strain evidence="2 3">DNF00040</strain>
    </source>
</reference>
<sequence length="631" mass="70864">MLNKPSVDHFVLLDDMESESALLLSDFATHCSFDADQLADVDQSLQVLWDQGLYTFFYIPYEFGVALLNQASAPASAQQLHIFCFRKKEQLSRSARQQLLAQYADTSAGIAEPRLAIDAETFAQKIAAIHASIERGEVYQINFTSRLDFKSYGHPITLYRRLCEQQRVPYGALAHLPLAEQPWLLSFSPELFLDIQASGVVRAKPMKGTAPILNDAHDEARALALKNDLKNRAENLMIVDLLRNDLGRIAKLGSVKVPALFEVDRFGAVWQMTSTVEAQMPADISFSHLLKAAFPCGSITGAPKHMSMQLIEALEQRPRGIYTGSIGLLEANPEASKAAGELSFYGQLNVMIRSFHLQEADGYYQGAMGVGSGIVIDSQAATEYDELYWKMRFLLGLRPEFSIFETMRWEAGACQLLARHKKRLLSSAKALNYPLDAQSLEQALSYFYKQLPKQGSYRLKLSICPVQQPAVEQQNTWIYALDNDFYLEASLFSLEALESQQYVLVTKQSIVSGNYLSRHKSDQRSVYDAVLKQALAHQAFDALMFDKQLNLLEGARSNVFLKINDQWHTPTAKLSILNGVMRQEILAQPMHYLGVDHVVEGRLHYEEVMQADEIVLTNALRGVLPVNRLII</sequence>
<dbReference type="Pfam" id="PF01063">
    <property type="entry name" value="Aminotran_4"/>
    <property type="match status" value="1"/>
</dbReference>
<dbReference type="SUPFAM" id="SSF56322">
    <property type="entry name" value="ADC synthase"/>
    <property type="match status" value="1"/>
</dbReference>
<evidence type="ECO:0000313" key="2">
    <source>
        <dbReference type="EMBL" id="KGF32521.1"/>
    </source>
</evidence>
<dbReference type="InterPro" id="IPR043131">
    <property type="entry name" value="BCAT-like_N"/>
</dbReference>
<dbReference type="SUPFAM" id="SSF56752">
    <property type="entry name" value="D-aminoacid aminotransferase-like PLP-dependent enzymes"/>
    <property type="match status" value="1"/>
</dbReference>
<dbReference type="PRINTS" id="PR00095">
    <property type="entry name" value="ANTSNTHASEI"/>
</dbReference>
<organism evidence="2 3">
    <name type="scientific">Oligella urethralis DNF00040</name>
    <dbReference type="NCBI Taxonomy" id="1401065"/>
    <lineage>
        <taxon>Bacteria</taxon>
        <taxon>Pseudomonadati</taxon>
        <taxon>Pseudomonadota</taxon>
        <taxon>Betaproteobacteria</taxon>
        <taxon>Burkholderiales</taxon>
        <taxon>Alcaligenaceae</taxon>
        <taxon>Oligella</taxon>
    </lineage>
</organism>
<feature type="domain" description="Chorismate-utilising enzyme C-terminal" evidence="1">
    <location>
        <begin position="119"/>
        <end position="390"/>
    </location>
</feature>
<dbReference type="Gene3D" id="3.20.10.10">
    <property type="entry name" value="D-amino Acid Aminotransferase, subunit A, domain 2"/>
    <property type="match status" value="1"/>
</dbReference>
<keyword evidence="3" id="KW-1185">Reference proteome</keyword>
<evidence type="ECO:0000259" key="1">
    <source>
        <dbReference type="Pfam" id="PF00425"/>
    </source>
</evidence>
<dbReference type="RefSeq" id="WP_036557109.1">
    <property type="nucleotide sequence ID" value="NZ_JRNI01000003.1"/>
</dbReference>
<name>A0A095ZDQ2_9BURK</name>
<dbReference type="InterPro" id="IPR019999">
    <property type="entry name" value="Anth_synth_I-like"/>
</dbReference>
<dbReference type="PANTHER" id="PTHR11236:SF50">
    <property type="entry name" value="AMINODEOXYCHORISMATE SYNTHASE COMPONENT 1"/>
    <property type="match status" value="1"/>
</dbReference>
<evidence type="ECO:0000313" key="3">
    <source>
        <dbReference type="Proteomes" id="UP000029629"/>
    </source>
</evidence>
<dbReference type="Pfam" id="PF00425">
    <property type="entry name" value="Chorismate_bind"/>
    <property type="match status" value="1"/>
</dbReference>
<dbReference type="OrthoDB" id="9803598at2"/>
<dbReference type="GO" id="GO:0046820">
    <property type="term" value="F:4-amino-4-deoxychorismate synthase activity"/>
    <property type="evidence" value="ECO:0007669"/>
    <property type="project" value="TreeGrafter"/>
</dbReference>
<dbReference type="eggNOG" id="COG0115">
    <property type="taxonomic scope" value="Bacteria"/>
</dbReference>
<dbReference type="Gene3D" id="3.60.120.10">
    <property type="entry name" value="Anthranilate synthase"/>
    <property type="match status" value="1"/>
</dbReference>
<dbReference type="InterPro" id="IPR036038">
    <property type="entry name" value="Aminotransferase-like"/>
</dbReference>
<dbReference type="InterPro" id="IPR005801">
    <property type="entry name" value="ADC_synthase"/>
</dbReference>